<accession>A0ABQ0GNI6</accession>
<feature type="chain" id="PRO_5047359152" evidence="1">
    <location>
        <begin position="18"/>
        <end position="150"/>
    </location>
</feature>
<gene>
    <name evidence="2" type="ORF">MFIFM68171_09495</name>
</gene>
<sequence length="150" mass="15816">MQFSSNFLLWGFLHSSAAPAPDPQFTAPPVLTVPVPGGPLPPSCLGPHDGVGLKPTCYTYTETTVPATCPKIKCPAPTKPVYCPMYIKIETLSVPCHNECCPHTPTKYVPTSCPTCTTGCVIPTETVTVTTGCPKVPGPRITPTATLHVP</sequence>
<dbReference type="EMBL" id="BAAFSV010000005">
    <property type="protein sequence ID" value="GAB1319285.1"/>
    <property type="molecule type" value="Genomic_DNA"/>
</dbReference>
<comment type="caution">
    <text evidence="2">The sequence shown here is derived from an EMBL/GenBank/DDBJ whole genome shotgun (WGS) entry which is preliminary data.</text>
</comment>
<dbReference type="Proteomes" id="UP001628179">
    <property type="component" value="Unassembled WGS sequence"/>
</dbReference>
<evidence type="ECO:0000313" key="3">
    <source>
        <dbReference type="Proteomes" id="UP001628179"/>
    </source>
</evidence>
<organism evidence="2 3">
    <name type="scientific">Madurella fahalii</name>
    <dbReference type="NCBI Taxonomy" id="1157608"/>
    <lineage>
        <taxon>Eukaryota</taxon>
        <taxon>Fungi</taxon>
        <taxon>Dikarya</taxon>
        <taxon>Ascomycota</taxon>
        <taxon>Pezizomycotina</taxon>
        <taxon>Sordariomycetes</taxon>
        <taxon>Sordariomycetidae</taxon>
        <taxon>Sordariales</taxon>
        <taxon>Sordariales incertae sedis</taxon>
        <taxon>Madurella</taxon>
    </lineage>
</organism>
<evidence type="ECO:0000313" key="2">
    <source>
        <dbReference type="EMBL" id="GAB1319285.1"/>
    </source>
</evidence>
<keyword evidence="3" id="KW-1185">Reference proteome</keyword>
<reference evidence="2 3" key="1">
    <citation type="submission" date="2024-09" db="EMBL/GenBank/DDBJ databases">
        <title>Itraconazole resistance in Madurella fahalii resulting from another homologue of gene encoding cytochrome P450 14-alpha sterol demethylase (CYP51).</title>
        <authorList>
            <person name="Yoshioka I."/>
            <person name="Fahal A.H."/>
            <person name="Kaneko S."/>
            <person name="Yaguchi T."/>
        </authorList>
    </citation>
    <scope>NUCLEOTIDE SEQUENCE [LARGE SCALE GENOMIC DNA]</scope>
    <source>
        <strain evidence="2 3">IFM 68171</strain>
    </source>
</reference>
<evidence type="ECO:0000256" key="1">
    <source>
        <dbReference type="SAM" id="SignalP"/>
    </source>
</evidence>
<dbReference type="RefSeq" id="XP_070921015.1">
    <property type="nucleotide sequence ID" value="XM_071064914.1"/>
</dbReference>
<name>A0ABQ0GNI6_9PEZI</name>
<keyword evidence="1" id="KW-0732">Signal</keyword>
<feature type="signal peptide" evidence="1">
    <location>
        <begin position="1"/>
        <end position="17"/>
    </location>
</feature>
<protein>
    <submittedName>
        <fullName evidence="2">Uncharacterized protein</fullName>
    </submittedName>
</protein>
<dbReference type="GeneID" id="98180237"/>
<proteinExistence type="predicted"/>